<organism evidence="3">
    <name type="scientific">uncultured Sulfurovum sp</name>
    <dbReference type="NCBI Taxonomy" id="269237"/>
    <lineage>
        <taxon>Bacteria</taxon>
        <taxon>Pseudomonadati</taxon>
        <taxon>Campylobacterota</taxon>
        <taxon>Epsilonproteobacteria</taxon>
        <taxon>Campylobacterales</taxon>
        <taxon>Sulfurovaceae</taxon>
        <taxon>Sulfurovum</taxon>
        <taxon>environmental samples</taxon>
    </lineage>
</organism>
<dbReference type="InterPro" id="IPR028366">
    <property type="entry name" value="PhoU"/>
</dbReference>
<evidence type="ECO:0000259" key="2">
    <source>
        <dbReference type="Pfam" id="PF01895"/>
    </source>
</evidence>
<evidence type="ECO:0000313" key="3">
    <source>
        <dbReference type="EMBL" id="CAA6814701.1"/>
    </source>
</evidence>
<dbReference type="PANTHER" id="PTHR42930:SF3">
    <property type="entry name" value="PHOSPHATE-SPECIFIC TRANSPORT SYSTEM ACCESSORY PROTEIN PHOU"/>
    <property type="match status" value="1"/>
</dbReference>
<dbReference type="InterPro" id="IPR026022">
    <property type="entry name" value="PhoU_dom"/>
</dbReference>
<dbReference type="Gene3D" id="1.20.58.220">
    <property type="entry name" value="Phosphate transport system protein phou homolog 2, domain 2"/>
    <property type="match status" value="1"/>
</dbReference>
<accession>A0A6S6T1P8</accession>
<protein>
    <submittedName>
        <fullName evidence="3">Phosphate transport system regulatory protein PhoU</fullName>
    </submittedName>
</protein>
<gene>
    <name evidence="3" type="ORF">HELGO_WM3712</name>
</gene>
<dbReference type="PANTHER" id="PTHR42930">
    <property type="entry name" value="PHOSPHATE-SPECIFIC TRANSPORT SYSTEM ACCESSORY PROTEIN PHOU"/>
    <property type="match status" value="1"/>
</dbReference>
<dbReference type="EMBL" id="CACVAS010000066">
    <property type="protein sequence ID" value="CAA6814701.1"/>
    <property type="molecule type" value="Genomic_DNA"/>
</dbReference>
<dbReference type="AlphaFoldDB" id="A0A6S6T1P8"/>
<feature type="domain" description="PhoU" evidence="2">
    <location>
        <begin position="28"/>
        <end position="99"/>
    </location>
</feature>
<proteinExistence type="inferred from homology"/>
<sequence length="221" mass="25679">MLSKNAERLEEVRERTIEILEDLTISQKLALQALEECDSKSFEQVKVPLKTINKKANEIDNLILTVCALYSPEAGDLRELIAFLKITSALQRIATNEKNYMKNMAICNPESDDEIKRVIKESLSINRCTIKALEYTIEMIHETEDEDKLNELAARINVEYSKTDDIYSMIEKDLLQKMHKDHQVNEDYINLMKYIRKNLKIIDRLEDIVSRLIFARIGGKL</sequence>
<dbReference type="InterPro" id="IPR038078">
    <property type="entry name" value="PhoU-like_sf"/>
</dbReference>
<reference evidence="3" key="1">
    <citation type="submission" date="2020-01" db="EMBL/GenBank/DDBJ databases">
        <authorList>
            <person name="Meier V. D."/>
            <person name="Meier V D."/>
        </authorList>
    </citation>
    <scope>NUCLEOTIDE SEQUENCE</scope>
    <source>
        <strain evidence="3">HLG_WM_MAG_01</strain>
    </source>
</reference>
<dbReference type="Pfam" id="PF01895">
    <property type="entry name" value="PhoU"/>
    <property type="match status" value="1"/>
</dbReference>
<name>A0A6S6T1P8_9BACT</name>
<dbReference type="GO" id="GO:0030643">
    <property type="term" value="P:intracellular phosphate ion homeostasis"/>
    <property type="evidence" value="ECO:0007669"/>
    <property type="project" value="InterPro"/>
</dbReference>
<evidence type="ECO:0000256" key="1">
    <source>
        <dbReference type="ARBA" id="ARBA00008107"/>
    </source>
</evidence>
<dbReference type="SUPFAM" id="SSF109755">
    <property type="entry name" value="PhoU-like"/>
    <property type="match status" value="1"/>
</dbReference>
<comment type="similarity">
    <text evidence="1">Belongs to the PhoU family.</text>
</comment>
<dbReference type="GO" id="GO:0045936">
    <property type="term" value="P:negative regulation of phosphate metabolic process"/>
    <property type="evidence" value="ECO:0007669"/>
    <property type="project" value="InterPro"/>
</dbReference>